<dbReference type="InterPro" id="IPR032466">
    <property type="entry name" value="Metal_Hydrolase"/>
</dbReference>
<evidence type="ECO:0000313" key="4">
    <source>
        <dbReference type="Proteomes" id="UP000242705"/>
    </source>
</evidence>
<dbReference type="GO" id="GO:0016787">
    <property type="term" value="F:hydrolase activity"/>
    <property type="evidence" value="ECO:0007669"/>
    <property type="project" value="UniProtKB-KW"/>
</dbReference>
<evidence type="ECO:0000313" key="3">
    <source>
        <dbReference type="EMBL" id="PSR22898.1"/>
    </source>
</evidence>
<dbReference type="PANTHER" id="PTHR21240">
    <property type="entry name" value="2-AMINO-3-CARBOXYLMUCONATE-6-SEMIALDEHYDE DECARBOXYLASE"/>
    <property type="match status" value="1"/>
</dbReference>
<dbReference type="InterPro" id="IPR006680">
    <property type="entry name" value="Amidohydro-rel"/>
</dbReference>
<dbReference type="SUPFAM" id="SSF51556">
    <property type="entry name" value="Metallo-dependent hydrolases"/>
    <property type="match status" value="1"/>
</dbReference>
<dbReference type="PANTHER" id="PTHR21240:SF19">
    <property type="entry name" value="CATALYTIC_ HYDROLASE"/>
    <property type="match status" value="1"/>
</dbReference>
<name>A0A2T2WKX9_SULTH</name>
<dbReference type="InterPro" id="IPR032465">
    <property type="entry name" value="ACMSD"/>
</dbReference>
<gene>
    <name evidence="3" type="ORF">C7B47_16310</name>
</gene>
<evidence type="ECO:0000259" key="2">
    <source>
        <dbReference type="Pfam" id="PF04909"/>
    </source>
</evidence>
<dbReference type="AlphaFoldDB" id="A0A2T2WKX9"/>
<keyword evidence="1" id="KW-0456">Lyase</keyword>
<accession>A0A2T2WKX9</accession>
<protein>
    <submittedName>
        <fullName evidence="3">Amidohydrolase</fullName>
    </submittedName>
</protein>
<keyword evidence="3" id="KW-0378">Hydrolase</keyword>
<proteinExistence type="predicted"/>
<dbReference type="Gene3D" id="3.20.20.140">
    <property type="entry name" value="Metal-dependent hydrolases"/>
    <property type="match status" value="1"/>
</dbReference>
<dbReference type="Proteomes" id="UP000242705">
    <property type="component" value="Unassembled WGS sequence"/>
</dbReference>
<feature type="domain" description="Amidohydrolase-related" evidence="2">
    <location>
        <begin position="54"/>
        <end position="283"/>
    </location>
</feature>
<dbReference type="EMBL" id="PXYX01000078">
    <property type="protein sequence ID" value="PSR22898.1"/>
    <property type="molecule type" value="Genomic_DNA"/>
</dbReference>
<dbReference type="Pfam" id="PF04909">
    <property type="entry name" value="Amidohydro_2"/>
    <property type="match status" value="1"/>
</dbReference>
<reference evidence="3 4" key="1">
    <citation type="journal article" date="2014" name="BMC Genomics">
        <title>Comparison of environmental and isolate Sulfobacillus genomes reveals diverse carbon, sulfur, nitrogen, and hydrogen metabolisms.</title>
        <authorList>
            <person name="Justice N.B."/>
            <person name="Norman A."/>
            <person name="Brown C.T."/>
            <person name="Singh A."/>
            <person name="Thomas B.C."/>
            <person name="Banfield J.F."/>
        </authorList>
    </citation>
    <scope>NUCLEOTIDE SEQUENCE [LARGE SCALE GENOMIC DNA]</scope>
    <source>
        <strain evidence="3">AMDSBA5</strain>
    </source>
</reference>
<dbReference type="GO" id="GO:0016831">
    <property type="term" value="F:carboxy-lyase activity"/>
    <property type="evidence" value="ECO:0007669"/>
    <property type="project" value="InterPro"/>
</dbReference>
<organism evidence="3 4">
    <name type="scientific">Sulfobacillus thermosulfidooxidans</name>
    <dbReference type="NCBI Taxonomy" id="28034"/>
    <lineage>
        <taxon>Bacteria</taxon>
        <taxon>Bacillati</taxon>
        <taxon>Bacillota</taxon>
        <taxon>Clostridia</taxon>
        <taxon>Eubacteriales</taxon>
        <taxon>Clostridiales Family XVII. Incertae Sedis</taxon>
        <taxon>Sulfobacillus</taxon>
    </lineage>
</organism>
<sequence>MATQRIIDMRNRPTFLHPFYGKNGQGPEVEVVRWLGKRVGAHDIDHFLAHQDVNAYLSALDDAGITHAVVTGRSTPAVRIPNDEVRALVQKAPARLIGIGAVDPLALGVAGAVDEVRHIKDLGLQGVNMDPAFLAEPLQADDARLFPVYEECQRLSLPVFLMTGPTSVDLRFAHPANIGAVANAFPRLKIVVSHGGYPFVDEMIGVAFKHENVLVSPDFYLFVAGSKTFVEAANGFMRHQLLFGTGYPFRPMKQTVEDFLRLGFLDEVLPDVLYNNAAHLLGLAN</sequence>
<evidence type="ECO:0000256" key="1">
    <source>
        <dbReference type="ARBA" id="ARBA00023239"/>
    </source>
</evidence>
<comment type="caution">
    <text evidence="3">The sequence shown here is derived from an EMBL/GenBank/DDBJ whole genome shotgun (WGS) entry which is preliminary data.</text>
</comment>